<dbReference type="Proteomes" id="UP000294530">
    <property type="component" value="Unassembled WGS sequence"/>
</dbReference>
<proteinExistence type="predicted"/>
<evidence type="ECO:0000256" key="1">
    <source>
        <dbReference type="SAM" id="MobiDB-lite"/>
    </source>
</evidence>
<feature type="region of interest" description="Disordered" evidence="1">
    <location>
        <begin position="1"/>
        <end position="39"/>
    </location>
</feature>
<accession>A0A976FIR8</accession>
<gene>
    <name evidence="2" type="ORF">CCR75_004154</name>
</gene>
<dbReference type="EMBL" id="SHOA02000014">
    <property type="protein sequence ID" value="TDH67388.1"/>
    <property type="molecule type" value="Genomic_DNA"/>
</dbReference>
<comment type="caution">
    <text evidence="2">The sequence shown here is derived from an EMBL/GenBank/DDBJ whole genome shotgun (WGS) entry which is preliminary data.</text>
</comment>
<reference evidence="2 3" key="1">
    <citation type="journal article" date="2021" name="Genome Biol.">
        <title>AFLAP: assembly-free linkage analysis pipeline using k-mers from genome sequencing data.</title>
        <authorList>
            <person name="Fletcher K."/>
            <person name="Zhang L."/>
            <person name="Gil J."/>
            <person name="Han R."/>
            <person name="Cavanaugh K."/>
            <person name="Michelmore R."/>
        </authorList>
    </citation>
    <scope>NUCLEOTIDE SEQUENCE [LARGE SCALE GENOMIC DNA]</scope>
    <source>
        <strain evidence="2 3">SF5</strain>
    </source>
</reference>
<dbReference type="KEGG" id="blac:94347915"/>
<evidence type="ECO:0000313" key="3">
    <source>
        <dbReference type="Proteomes" id="UP000294530"/>
    </source>
</evidence>
<dbReference type="RefSeq" id="XP_067816887.1">
    <property type="nucleotide sequence ID" value="XM_067962244.1"/>
</dbReference>
<evidence type="ECO:0000313" key="2">
    <source>
        <dbReference type="EMBL" id="TDH67388.1"/>
    </source>
</evidence>
<keyword evidence="3" id="KW-1185">Reference proteome</keyword>
<protein>
    <submittedName>
        <fullName evidence="2">Uncharacterized protein</fullName>
    </submittedName>
</protein>
<name>A0A976FIR8_BRELC</name>
<sequence length="308" mass="34016">MNKQKIGQNDENEFALSTGESSDDEEERIEEEEKARKTFSSIASDGADDIATDEFQNYLKRWGRHMTRKNIVMTEEDLDLSCKKESMTMKSEEEIAAVFSKFTSQEGSWNPDTVKCGACEALNPTASKELASGMATSVTSGGSIGSSGFSFPVSTALDSTSSFSFGGILASNNDTASEVKLFDVSFRDTAHSWGACFGKAKASYIWGSTTTVVFEKAKGFLFAGSVKPAEDSPSSRRKGQLWKRIIDFNQSLQRVNQSVSNALSTDQEFALKTVSKVDDLRAKLSDFCQEIIFFNELRDQIEKRMFCT</sequence>
<organism evidence="2 3">
    <name type="scientific">Bremia lactucae</name>
    <name type="common">Lettuce downy mildew</name>
    <dbReference type="NCBI Taxonomy" id="4779"/>
    <lineage>
        <taxon>Eukaryota</taxon>
        <taxon>Sar</taxon>
        <taxon>Stramenopiles</taxon>
        <taxon>Oomycota</taxon>
        <taxon>Peronosporomycetes</taxon>
        <taxon>Peronosporales</taxon>
        <taxon>Peronosporaceae</taxon>
        <taxon>Bremia</taxon>
    </lineage>
</organism>
<feature type="compositionally biased region" description="Acidic residues" evidence="1">
    <location>
        <begin position="21"/>
        <end position="30"/>
    </location>
</feature>
<dbReference type="GeneID" id="94347915"/>
<dbReference type="AlphaFoldDB" id="A0A976FIR8"/>